<dbReference type="KEGG" id="meme:HYG87_06365"/>
<keyword evidence="11 16" id="KW-0100">Branched-chain amino acid biosynthesis</keyword>
<reference evidence="17" key="1">
    <citation type="submission" date="2020-07" db="EMBL/GenBank/DDBJ databases">
        <title>Methanobacterium. sp. MethCan genome.</title>
        <authorList>
            <person name="Postec A."/>
            <person name="Quemeneur M."/>
        </authorList>
    </citation>
    <scope>NUCLEOTIDE SEQUENCE</scope>
    <source>
        <strain evidence="17">MethCAN</strain>
    </source>
</reference>
<evidence type="ECO:0000256" key="15">
    <source>
        <dbReference type="RuleBase" id="RU004106"/>
    </source>
</evidence>
<dbReference type="InterPro" id="IPR001544">
    <property type="entry name" value="Aminotrans_IV"/>
</dbReference>
<evidence type="ECO:0000256" key="5">
    <source>
        <dbReference type="ARBA" id="ARBA00005072"/>
    </source>
</evidence>
<dbReference type="PROSITE" id="PS00770">
    <property type="entry name" value="AA_TRANSFER_CLASS_4"/>
    <property type="match status" value="1"/>
</dbReference>
<organism evidence="17 18">
    <name type="scientific">Methanobacterium alkalithermotolerans</name>
    <dbReference type="NCBI Taxonomy" id="2731220"/>
    <lineage>
        <taxon>Archaea</taxon>
        <taxon>Methanobacteriati</taxon>
        <taxon>Methanobacteriota</taxon>
        <taxon>Methanomada group</taxon>
        <taxon>Methanobacteria</taxon>
        <taxon>Methanobacteriales</taxon>
        <taxon>Methanobacteriaceae</taxon>
        <taxon>Methanobacterium</taxon>
    </lineage>
</organism>
<dbReference type="InterPro" id="IPR036038">
    <property type="entry name" value="Aminotransferase-like"/>
</dbReference>
<dbReference type="Proteomes" id="UP000681041">
    <property type="component" value="Chromosome"/>
</dbReference>
<evidence type="ECO:0000313" key="17">
    <source>
        <dbReference type="EMBL" id="QUH23408.1"/>
    </source>
</evidence>
<comment type="catalytic activity">
    <reaction evidence="12 16">
        <text>L-valine + 2-oxoglutarate = 3-methyl-2-oxobutanoate + L-glutamate</text>
        <dbReference type="Rhea" id="RHEA:24813"/>
        <dbReference type="ChEBI" id="CHEBI:11851"/>
        <dbReference type="ChEBI" id="CHEBI:16810"/>
        <dbReference type="ChEBI" id="CHEBI:29985"/>
        <dbReference type="ChEBI" id="CHEBI:57762"/>
        <dbReference type="EC" id="2.6.1.42"/>
    </reaction>
</comment>
<dbReference type="PANTHER" id="PTHR42743">
    <property type="entry name" value="AMINO-ACID AMINOTRANSFERASE"/>
    <property type="match status" value="1"/>
</dbReference>
<evidence type="ECO:0000256" key="16">
    <source>
        <dbReference type="RuleBase" id="RU364094"/>
    </source>
</evidence>
<comment type="catalytic activity">
    <reaction evidence="14 16">
        <text>L-leucine + 2-oxoglutarate = 4-methyl-2-oxopentanoate + L-glutamate</text>
        <dbReference type="Rhea" id="RHEA:18321"/>
        <dbReference type="ChEBI" id="CHEBI:16810"/>
        <dbReference type="ChEBI" id="CHEBI:17865"/>
        <dbReference type="ChEBI" id="CHEBI:29985"/>
        <dbReference type="ChEBI" id="CHEBI:57427"/>
        <dbReference type="EC" id="2.6.1.42"/>
    </reaction>
</comment>
<dbReference type="GO" id="GO:0004084">
    <property type="term" value="F:branched-chain-amino-acid transaminase activity"/>
    <property type="evidence" value="ECO:0007669"/>
    <property type="project" value="UniProtKB-EC"/>
</dbReference>
<evidence type="ECO:0000256" key="8">
    <source>
        <dbReference type="ARBA" id="ARBA00022605"/>
    </source>
</evidence>
<sequence length="307" mass="34649">MAWDKNGKIWFNGEQVGWKNANIHVLSHVVHYGSSVFEGIRCYHNKQGSAVFRLEEHVERLFDSARIYRMEIPYTPAEISQAIRETIKTNGLKECYIRPVVFRGQGELGVNPLNSPLEVVIAAWKWGSYLGQEALEVGVDVGVSTWRRMAPDTLPNMAKAGANYMNSQLVKMEALENGYDEGILLDYQGMISEGSGENIFLIKDEVIYTPPLASSLLKGITRDSVIILAREMDLEVREEQMPREMLYVADEIFLTGTAAEVTPIRSVDRINVGSGGRGPVTEKLQQAFFQILRAEVDDRWGWLTYLE</sequence>
<evidence type="ECO:0000313" key="18">
    <source>
        <dbReference type="Proteomes" id="UP000681041"/>
    </source>
</evidence>
<gene>
    <name evidence="16" type="primary">ilvE</name>
    <name evidence="17" type="ORF">HYG87_06365</name>
</gene>
<dbReference type="AlphaFoldDB" id="A0A8T8K4D8"/>
<dbReference type="InterPro" id="IPR005785">
    <property type="entry name" value="B_amino_transI"/>
</dbReference>
<evidence type="ECO:0000256" key="7">
    <source>
        <dbReference type="ARBA" id="ARBA00022576"/>
    </source>
</evidence>
<dbReference type="InterPro" id="IPR043132">
    <property type="entry name" value="BCAT-like_C"/>
</dbReference>
<evidence type="ECO:0000256" key="3">
    <source>
        <dbReference type="ARBA" id="ARBA00004824"/>
    </source>
</evidence>
<comment type="pathway">
    <text evidence="3 16">Amino-acid biosynthesis; L-isoleucine biosynthesis; L-isoleucine from 2-oxobutanoate: step 4/4.</text>
</comment>
<comment type="similarity">
    <text evidence="6 15">Belongs to the class-IV pyridoxal-phosphate-dependent aminotransferase family.</text>
</comment>
<keyword evidence="10 16" id="KW-0663">Pyridoxal phosphate</keyword>
<evidence type="ECO:0000256" key="1">
    <source>
        <dbReference type="ARBA" id="ARBA00001933"/>
    </source>
</evidence>
<evidence type="ECO:0000256" key="9">
    <source>
        <dbReference type="ARBA" id="ARBA00022679"/>
    </source>
</evidence>
<dbReference type="PANTHER" id="PTHR42743:SF11">
    <property type="entry name" value="AMINODEOXYCHORISMATE LYASE"/>
    <property type="match status" value="1"/>
</dbReference>
<dbReference type="InterPro" id="IPR050571">
    <property type="entry name" value="Class-IV_PLP-Dep_Aminotrnsfr"/>
</dbReference>
<dbReference type="GO" id="GO:0005829">
    <property type="term" value="C:cytosol"/>
    <property type="evidence" value="ECO:0007669"/>
    <property type="project" value="TreeGrafter"/>
</dbReference>
<dbReference type="Gene3D" id="3.20.10.10">
    <property type="entry name" value="D-amino Acid Aminotransferase, subunit A, domain 2"/>
    <property type="match status" value="1"/>
</dbReference>
<comment type="pathway">
    <text evidence="4 16">Amino-acid biosynthesis; L-valine biosynthesis; L-valine from pyruvate: step 4/4.</text>
</comment>
<dbReference type="FunFam" id="3.20.10.10:FF:000001">
    <property type="entry name" value="Branched-chain-amino-acid aminotransferase"/>
    <property type="match status" value="1"/>
</dbReference>
<comment type="cofactor">
    <cofactor evidence="1 16">
        <name>pyridoxal 5'-phosphate</name>
        <dbReference type="ChEBI" id="CHEBI:597326"/>
    </cofactor>
</comment>
<dbReference type="EMBL" id="CP058560">
    <property type="protein sequence ID" value="QUH23408.1"/>
    <property type="molecule type" value="Genomic_DNA"/>
</dbReference>
<protein>
    <recommendedName>
        <fullName evidence="16">Branched-chain-amino-acid aminotransferase</fullName>
        <shortName evidence="16">BCAT</shortName>
        <ecNumber evidence="16">2.6.1.42</ecNumber>
    </recommendedName>
</protein>
<evidence type="ECO:0000256" key="11">
    <source>
        <dbReference type="ARBA" id="ARBA00023304"/>
    </source>
</evidence>
<evidence type="ECO:0000256" key="10">
    <source>
        <dbReference type="ARBA" id="ARBA00022898"/>
    </source>
</evidence>
<dbReference type="NCBIfam" id="TIGR01122">
    <property type="entry name" value="ilvE_I"/>
    <property type="match status" value="1"/>
</dbReference>
<dbReference type="RefSeq" id="WP_211532365.1">
    <property type="nucleotide sequence ID" value="NZ_CP058560.1"/>
</dbReference>
<proteinExistence type="inferred from homology"/>
<comment type="function">
    <text evidence="2 16">Acts on leucine, isoleucine and valine.</text>
</comment>
<dbReference type="SUPFAM" id="SSF56752">
    <property type="entry name" value="D-aminoacid aminotransferase-like PLP-dependent enzymes"/>
    <property type="match status" value="1"/>
</dbReference>
<dbReference type="GeneID" id="64820372"/>
<keyword evidence="7 16" id="KW-0032">Aminotransferase</keyword>
<dbReference type="InterPro" id="IPR043131">
    <property type="entry name" value="BCAT-like_N"/>
</dbReference>
<dbReference type="Pfam" id="PF01063">
    <property type="entry name" value="Aminotran_4"/>
    <property type="match status" value="1"/>
</dbReference>
<keyword evidence="8 16" id="KW-0028">Amino-acid biosynthesis</keyword>
<dbReference type="InterPro" id="IPR033939">
    <property type="entry name" value="BCAT_family"/>
</dbReference>
<comment type="pathway">
    <text evidence="5 16">Amino-acid biosynthesis; L-leucine biosynthesis; L-leucine from 3-methyl-2-oxobutanoate: step 4/4.</text>
</comment>
<dbReference type="NCBIfam" id="NF005146">
    <property type="entry name" value="PRK06606.1"/>
    <property type="match status" value="1"/>
</dbReference>
<dbReference type="GO" id="GO:0009082">
    <property type="term" value="P:branched-chain amino acid biosynthetic process"/>
    <property type="evidence" value="ECO:0007669"/>
    <property type="project" value="UniProtKB-KW"/>
</dbReference>
<comment type="catalytic activity">
    <reaction evidence="13 16">
        <text>L-isoleucine + 2-oxoglutarate = (S)-3-methyl-2-oxopentanoate + L-glutamate</text>
        <dbReference type="Rhea" id="RHEA:24801"/>
        <dbReference type="ChEBI" id="CHEBI:16810"/>
        <dbReference type="ChEBI" id="CHEBI:29985"/>
        <dbReference type="ChEBI" id="CHEBI:35146"/>
        <dbReference type="ChEBI" id="CHEBI:58045"/>
        <dbReference type="EC" id="2.6.1.42"/>
    </reaction>
</comment>
<evidence type="ECO:0000256" key="12">
    <source>
        <dbReference type="ARBA" id="ARBA00048212"/>
    </source>
</evidence>
<keyword evidence="18" id="KW-1185">Reference proteome</keyword>
<dbReference type="CDD" id="cd01557">
    <property type="entry name" value="BCAT_beta_family"/>
    <property type="match status" value="1"/>
</dbReference>
<name>A0A8T8K4D8_9EURY</name>
<dbReference type="Gene3D" id="3.30.470.10">
    <property type="match status" value="1"/>
</dbReference>
<dbReference type="GO" id="GO:0008652">
    <property type="term" value="P:amino acid biosynthetic process"/>
    <property type="evidence" value="ECO:0007669"/>
    <property type="project" value="UniProtKB-KW"/>
</dbReference>
<keyword evidence="9 16" id="KW-0808">Transferase</keyword>
<evidence type="ECO:0000256" key="14">
    <source>
        <dbReference type="ARBA" id="ARBA00049229"/>
    </source>
</evidence>
<evidence type="ECO:0000256" key="13">
    <source>
        <dbReference type="ARBA" id="ARBA00048798"/>
    </source>
</evidence>
<dbReference type="OrthoDB" id="6469at2157"/>
<accession>A0A8T8K4D8</accession>
<evidence type="ECO:0000256" key="6">
    <source>
        <dbReference type="ARBA" id="ARBA00009320"/>
    </source>
</evidence>
<dbReference type="EC" id="2.6.1.42" evidence="16"/>
<dbReference type="InterPro" id="IPR018300">
    <property type="entry name" value="Aminotrans_IV_CS"/>
</dbReference>
<evidence type="ECO:0000256" key="2">
    <source>
        <dbReference type="ARBA" id="ARBA00003109"/>
    </source>
</evidence>
<evidence type="ECO:0000256" key="4">
    <source>
        <dbReference type="ARBA" id="ARBA00004931"/>
    </source>
</evidence>